<gene>
    <name evidence="1" type="primary">72</name>
    <name evidence="1" type="ORF">KONSTANTINE_72</name>
</gene>
<dbReference type="GeneID" id="6940774"/>
<keyword evidence="2" id="KW-1185">Reference proteome</keyword>
<reference evidence="1 2" key="1">
    <citation type="submission" date="2008-09" db="EMBL/GenBank/DDBJ databases">
        <authorList>
            <person name="Tantoco A.T."/>
            <person name="Edgar R.H."/>
            <person name="Ko C."/>
            <person name="Chambers R.A."/>
            <person name="Jacobs-Sera D."/>
            <person name="Hendrix R.W."/>
            <person name="Hatfull G.F."/>
        </authorList>
    </citation>
    <scope>NUCLEOTIDE SEQUENCE [LARGE SCALE GENOMIC DNA]</scope>
</reference>
<organism evidence="1 2">
    <name type="scientific">Mycobacterium phage Konstantine</name>
    <dbReference type="NCBI Taxonomy" id="563121"/>
    <lineage>
        <taxon>Viruses</taxon>
        <taxon>Duplodnaviria</taxon>
        <taxon>Heunggongvirae</taxon>
        <taxon>Uroviricota</taxon>
        <taxon>Caudoviricetes</taxon>
        <taxon>Konstantinevirus</taxon>
        <taxon>Konstantinevirus konstantine</taxon>
    </lineage>
</organism>
<sequence>MTHPQGPNIDFDAYPPETPWRFWKFEAEDGTAFDYAAPWWGSEQMEQIPDPFRSELETARTQALWVGFEALFRGDLPGYPKAVRVITEHRGTRDSLPPWWGHLS</sequence>
<evidence type="ECO:0000313" key="1">
    <source>
        <dbReference type="EMBL" id="ACI12488.1"/>
    </source>
</evidence>
<dbReference type="RefSeq" id="YP_002242129.1">
    <property type="nucleotide sequence ID" value="NC_011292.1"/>
</dbReference>
<evidence type="ECO:0000313" key="2">
    <source>
        <dbReference type="Proteomes" id="UP000002183"/>
    </source>
</evidence>
<dbReference type="KEGG" id="vg:6940774"/>
<name>B5U542_9CAUD</name>
<dbReference type="EMBL" id="FJ174691">
    <property type="protein sequence ID" value="ACI12488.1"/>
    <property type="molecule type" value="Genomic_DNA"/>
</dbReference>
<protein>
    <submittedName>
        <fullName evidence="1">Uncharacterized protein</fullName>
    </submittedName>
</protein>
<dbReference type="Proteomes" id="UP000002183">
    <property type="component" value="Segment"/>
</dbReference>
<proteinExistence type="predicted"/>
<accession>B5U542</accession>